<keyword evidence="1" id="KW-0812">Transmembrane</keyword>
<dbReference type="RefSeq" id="WP_126499969.1">
    <property type="nucleotide sequence ID" value="NZ_LR134479.1"/>
</dbReference>
<feature type="transmembrane region" description="Helical" evidence="1">
    <location>
        <begin position="21"/>
        <end position="43"/>
    </location>
</feature>
<reference evidence="2 3" key="1">
    <citation type="submission" date="2018-12" db="EMBL/GenBank/DDBJ databases">
        <authorList>
            <consortium name="Pathogen Informatics"/>
        </authorList>
    </citation>
    <scope>NUCLEOTIDE SEQUENCE [LARGE SCALE GENOMIC DNA]</scope>
    <source>
        <strain evidence="2 3">NCTC10207</strain>
    </source>
</reference>
<dbReference type="AlphaFoldDB" id="A0A7Z9A3R7"/>
<protein>
    <submittedName>
        <fullName evidence="2">Uncharacterized protein</fullName>
    </submittedName>
</protein>
<keyword evidence="1" id="KW-0472">Membrane</keyword>
<gene>
    <name evidence="2" type="ORF">NCTC10207_01030</name>
</gene>
<evidence type="ECO:0000313" key="3">
    <source>
        <dbReference type="Proteomes" id="UP000282386"/>
    </source>
</evidence>
<evidence type="ECO:0000313" key="2">
    <source>
        <dbReference type="EMBL" id="VEI22935.1"/>
    </source>
</evidence>
<dbReference type="EMBL" id="LR134479">
    <property type="protein sequence ID" value="VEI22935.1"/>
    <property type="molecule type" value="Genomic_DNA"/>
</dbReference>
<name>A0A7Z9A3R7_9MICC</name>
<organism evidence="2 3">
    <name type="scientific">Rothia aeria</name>
    <dbReference type="NCBI Taxonomy" id="172042"/>
    <lineage>
        <taxon>Bacteria</taxon>
        <taxon>Bacillati</taxon>
        <taxon>Actinomycetota</taxon>
        <taxon>Actinomycetes</taxon>
        <taxon>Micrococcales</taxon>
        <taxon>Micrococcaceae</taxon>
        <taxon>Rothia</taxon>
    </lineage>
</organism>
<dbReference type="Proteomes" id="UP000282386">
    <property type="component" value="Chromosome"/>
</dbReference>
<keyword evidence="1" id="KW-1133">Transmembrane helix</keyword>
<accession>A0A7Z9A3R7</accession>
<sequence length="75" mass="8400">MARAPYYQRYPKIKRVKRIAMPILIGAVIVCFIAAYNLGGLWWPTLLVVTVGALWASSPTAPPLKHDDEATFSKR</sequence>
<evidence type="ECO:0000256" key="1">
    <source>
        <dbReference type="SAM" id="Phobius"/>
    </source>
</evidence>
<proteinExistence type="predicted"/>